<dbReference type="HOGENOM" id="CLU_048258_0_0_5"/>
<dbReference type="Pfam" id="PF04577">
    <property type="entry name" value="Glyco_transf_61"/>
    <property type="match status" value="1"/>
</dbReference>
<evidence type="ECO:0000313" key="3">
    <source>
        <dbReference type="Proteomes" id="UP000008070"/>
    </source>
</evidence>
<sequence>MVARMFVSTVNGSVLGYQGARGFVQLPPLLEFVGDMLRIDPSGSVQDHGPLAGYKAERHADGAISLHRDGMYLCAPPDVSTVDQDRTQIGEWEKFRPVQVRDFDQTCWRQAIWPAGHVWGQVRVVEENPATVSVSDCIYLPWTQTGTWGLFTPDGDVVEAAMTERELYQQKTELAEVPSFASAEIRSESYIYCGYFNCHFGHFLIDTLSRLWHHEGHPRAKLLFHSDLAVQSWFAIPHVKLMLDALGVRPQDMVVLTEPTRLKNLVVPKTSLSAQRYVHHAYRRLCLRIAERLGAGDARGIGGRVYLSRSRLKIGTGICANEGAIEREFRRLGFAVVHPEELSLQDQIATINAADGIVGLIGSAFHLTVFCEPKRLIGISSNNVVNANYKLLDVVAGNEAEYFTPIHVRPAADFEGFFHSGYALDDPIGVARAVAERL</sequence>
<dbReference type="InterPro" id="IPR049625">
    <property type="entry name" value="Glyco_transf_61_cat"/>
</dbReference>
<evidence type="ECO:0000259" key="1">
    <source>
        <dbReference type="Pfam" id="PF04577"/>
    </source>
</evidence>
<reference evidence="3" key="1">
    <citation type="journal article" date="2009" name="PLoS ONE">
        <title>Methylobacterium genome sequences: a reference blueprint to investigate microbial metabolism of C1 compounds from natural and industrial sources.</title>
        <authorList>
            <person name="Vuilleumier S."/>
            <person name="Chistoserdova L."/>
            <person name="Lee M.-C."/>
            <person name="Bringel F."/>
            <person name="Lajus A."/>
            <person name="Zhou Y."/>
            <person name="Gourion B."/>
            <person name="Barbe V."/>
            <person name="Chang J."/>
            <person name="Cruveiller S."/>
            <person name="Dossat C."/>
            <person name="Gillett W."/>
            <person name="Gruffaz C."/>
            <person name="Haugen E."/>
            <person name="Hourcade E."/>
            <person name="Levy R."/>
            <person name="Mangenot S."/>
            <person name="Muller E."/>
            <person name="Nadalig T."/>
            <person name="Pagni M."/>
            <person name="Penny C."/>
            <person name="Peyraud R."/>
            <person name="Robinson D.G."/>
            <person name="Roche D."/>
            <person name="Rouy Z."/>
            <person name="Saenampechek C."/>
            <person name="Salvignol G."/>
            <person name="Vallenet D."/>
            <person name="Wu Z."/>
            <person name="Marx C.J."/>
            <person name="Vorholt J.A."/>
            <person name="Olson M.V."/>
            <person name="Kaul R."/>
            <person name="Weissenbach J."/>
            <person name="Medigue C."/>
            <person name="Lidstrom M.E."/>
        </authorList>
    </citation>
    <scope>NUCLEOTIDE SEQUENCE [LARGE SCALE GENOMIC DNA]</scope>
    <source>
        <strain evidence="3">DSM 6343 / CIP 106787 / DM4</strain>
    </source>
</reference>
<feature type="domain" description="Glycosyltransferase 61 catalytic" evidence="1">
    <location>
        <begin position="200"/>
        <end position="375"/>
    </location>
</feature>
<proteinExistence type="predicted"/>
<dbReference type="GeneID" id="301046278"/>
<dbReference type="Proteomes" id="UP000008070">
    <property type="component" value="Chromosome"/>
</dbReference>
<dbReference type="GO" id="GO:0016757">
    <property type="term" value="F:glycosyltransferase activity"/>
    <property type="evidence" value="ECO:0007669"/>
    <property type="project" value="InterPro"/>
</dbReference>
<organism evidence="2 3">
    <name type="scientific">Methylorubrum extorquens (strain DSM 6343 / CIP 106787 / DM4)</name>
    <name type="common">Methylobacterium extorquens</name>
    <dbReference type="NCBI Taxonomy" id="661410"/>
    <lineage>
        <taxon>Bacteria</taxon>
        <taxon>Pseudomonadati</taxon>
        <taxon>Pseudomonadota</taxon>
        <taxon>Alphaproteobacteria</taxon>
        <taxon>Hyphomicrobiales</taxon>
        <taxon>Methylobacteriaceae</taxon>
        <taxon>Methylorubrum</taxon>
    </lineage>
</organism>
<accession>C7C7N9</accession>
<dbReference type="AlphaFoldDB" id="C7C7N9"/>
<gene>
    <name evidence="2" type="ORF">METD_I5559</name>
</gene>
<name>C7C7N9_METED</name>
<dbReference type="RefSeq" id="WP_015824588.1">
    <property type="nucleotide sequence ID" value="NC_012988.1"/>
</dbReference>
<protein>
    <recommendedName>
        <fullName evidence="1">Glycosyltransferase 61 catalytic domain-containing protein</fullName>
    </recommendedName>
</protein>
<dbReference type="EMBL" id="FP103042">
    <property type="protein sequence ID" value="CAX27165.1"/>
    <property type="molecule type" value="Genomic_DNA"/>
</dbReference>
<evidence type="ECO:0000313" key="2">
    <source>
        <dbReference type="EMBL" id="CAX27165.1"/>
    </source>
</evidence>
<dbReference type="KEGG" id="mdi:METDI5559"/>